<dbReference type="Proteomes" id="UP000217726">
    <property type="component" value="Unassembled WGS sequence"/>
</dbReference>
<sequence>MKINMKSGIGSLLAAILLVSVMAIPAMSSNNSQAIEKENDIVYTEAELQSLYDKYDITENDLKFAKGELPNFLEGTILCSDKKVVVTEDGKPLENMKQGIDYDIILTEPEMLGIIEKAKKDYIEKYGVDPENPKIDIVNDIAIPTEEVEILVKNYSIELTGSPISSIIEEKMLRVSFNPKAVDDNVYVHIYPAADNNHEPSQSYVSDSIDASGRFEDSGSNVYTVWHYNCWDASDISPTDSSSAALSDLRQDSAYIRDSSNDIVLGWVDYLDNNGRAYIDGPYSVCAVSASGVDWPHDSIVQHEISHNFGALDQGWYVYEHPKCIMNYMWAYSGTNIWCSDCEDDVQYGIDH</sequence>
<reference evidence="1" key="1">
    <citation type="submission" date="2017-09" db="EMBL/GenBank/DDBJ databases">
        <authorList>
            <person name="Ehlers B."/>
            <person name="Leendertz F.H."/>
        </authorList>
    </citation>
    <scope>NUCLEOTIDE SEQUENCE [LARGE SCALE GENOMIC DNA]</scope>
    <source>
        <strain evidence="1">WG-1MB</strain>
    </source>
</reference>
<evidence type="ECO:0000313" key="1">
    <source>
        <dbReference type="EMBL" id="SNY16376.1"/>
    </source>
</evidence>
<organism evidence="1 3">
    <name type="scientific">Methanohalophilus euhalobius</name>
    <dbReference type="NCBI Taxonomy" id="51203"/>
    <lineage>
        <taxon>Archaea</taxon>
        <taxon>Methanobacteriati</taxon>
        <taxon>Methanobacteriota</taxon>
        <taxon>Stenosarchaea group</taxon>
        <taxon>Methanomicrobia</taxon>
        <taxon>Methanosarcinales</taxon>
        <taxon>Methanosarcinaceae</taxon>
        <taxon>Methanohalophilus</taxon>
    </lineage>
</organism>
<dbReference type="AlphaFoldDB" id="A0A285G1F5"/>
<proteinExistence type="predicted"/>
<keyword evidence="3" id="KW-1185">Reference proteome</keyword>
<accession>A0A285G1F5</accession>
<dbReference type="SUPFAM" id="SSF55486">
    <property type="entry name" value="Metalloproteases ('zincins'), catalytic domain"/>
    <property type="match status" value="1"/>
</dbReference>
<name>A0A285G1F5_9EURY</name>
<evidence type="ECO:0000313" key="3">
    <source>
        <dbReference type="Proteomes" id="UP000217726"/>
    </source>
</evidence>
<dbReference type="OrthoDB" id="136205at2157"/>
<reference evidence="2 4" key="3">
    <citation type="submission" date="2019-03" db="EMBL/GenBank/DDBJ databases">
        <title>Subsurface microbial communities from deep shales in Ohio and West Virginia, USA.</title>
        <authorList>
            <person name="Wrighton K."/>
        </authorList>
    </citation>
    <scope>NUCLEOTIDE SEQUENCE [LARGE SCALE GENOMIC DNA]</scope>
    <source>
        <strain evidence="2 4">WG1_MB</strain>
    </source>
</reference>
<dbReference type="EMBL" id="SMMS01000001">
    <property type="protein sequence ID" value="TCL11779.1"/>
    <property type="molecule type" value="Genomic_DNA"/>
</dbReference>
<gene>
    <name evidence="2" type="ORF">C7960_0967</name>
    <name evidence="1" type="ORF">SAMN06295989_105127</name>
</gene>
<dbReference type="EMBL" id="OBDR01000005">
    <property type="protein sequence ID" value="SNY16376.1"/>
    <property type="molecule type" value="Genomic_DNA"/>
</dbReference>
<evidence type="ECO:0000313" key="4">
    <source>
        <dbReference type="Proteomes" id="UP000295404"/>
    </source>
</evidence>
<reference evidence="3" key="2">
    <citation type="submission" date="2017-09" db="EMBL/GenBank/DDBJ databases">
        <authorList>
            <person name="Varghese N."/>
            <person name="Submissions S."/>
        </authorList>
    </citation>
    <scope>NUCLEOTIDE SEQUENCE [LARGE SCALE GENOMIC DNA]</scope>
    <source>
        <strain evidence="3">WG-1MB</strain>
    </source>
</reference>
<dbReference type="RefSeq" id="WP_096712398.1">
    <property type="nucleotide sequence ID" value="NZ_OBDR01000005.1"/>
</dbReference>
<protein>
    <submittedName>
        <fullName evidence="1">Uncharacterized protein</fullName>
    </submittedName>
</protein>
<dbReference type="Proteomes" id="UP000295404">
    <property type="component" value="Unassembled WGS sequence"/>
</dbReference>
<evidence type="ECO:0000313" key="2">
    <source>
        <dbReference type="EMBL" id="TCL11779.1"/>
    </source>
</evidence>